<keyword evidence="11" id="KW-1133">Transmembrane helix</keyword>
<dbReference type="PANTHER" id="PTHR46028">
    <property type="entry name" value="KYNURENINE 3-MONOOXYGENASE"/>
    <property type="match status" value="1"/>
</dbReference>
<dbReference type="EC" id="1.14.13.9" evidence="10"/>
<dbReference type="GO" id="GO:0071949">
    <property type="term" value="F:FAD binding"/>
    <property type="evidence" value="ECO:0007669"/>
    <property type="project" value="InterPro"/>
</dbReference>
<dbReference type="SUPFAM" id="SSF51905">
    <property type="entry name" value="FAD/NAD(P)-binding domain"/>
    <property type="match status" value="1"/>
</dbReference>
<name>A0AAN9GE66_9CAEN</name>
<organism evidence="13 14">
    <name type="scientific">Littorina saxatilis</name>
    <dbReference type="NCBI Taxonomy" id="31220"/>
    <lineage>
        <taxon>Eukaryota</taxon>
        <taxon>Metazoa</taxon>
        <taxon>Spiralia</taxon>
        <taxon>Lophotrochozoa</taxon>
        <taxon>Mollusca</taxon>
        <taxon>Gastropoda</taxon>
        <taxon>Caenogastropoda</taxon>
        <taxon>Littorinimorpha</taxon>
        <taxon>Littorinoidea</taxon>
        <taxon>Littorinidae</taxon>
        <taxon>Littorina</taxon>
    </lineage>
</organism>
<dbReference type="PANTHER" id="PTHR46028:SF2">
    <property type="entry name" value="KYNURENINE 3-MONOOXYGENASE"/>
    <property type="match status" value="1"/>
</dbReference>
<dbReference type="PRINTS" id="PR00420">
    <property type="entry name" value="RNGMNOXGNASE"/>
</dbReference>
<comment type="catalytic activity">
    <reaction evidence="9 10">
        <text>L-kynurenine + NADPH + O2 + H(+) = 3-hydroxy-L-kynurenine + NADP(+) + H2O</text>
        <dbReference type="Rhea" id="RHEA:20545"/>
        <dbReference type="ChEBI" id="CHEBI:15377"/>
        <dbReference type="ChEBI" id="CHEBI:15378"/>
        <dbReference type="ChEBI" id="CHEBI:15379"/>
        <dbReference type="ChEBI" id="CHEBI:57783"/>
        <dbReference type="ChEBI" id="CHEBI:57959"/>
        <dbReference type="ChEBI" id="CHEBI:58125"/>
        <dbReference type="ChEBI" id="CHEBI:58349"/>
        <dbReference type="EC" id="1.14.13.9"/>
    </reaction>
</comment>
<dbReference type="GO" id="GO:0019805">
    <property type="term" value="P:quinolinate biosynthetic process"/>
    <property type="evidence" value="ECO:0007669"/>
    <property type="project" value="UniProtKB-UniRule"/>
</dbReference>
<comment type="similarity">
    <text evidence="10">Belongs to the aromatic-ring hydroxylase family. KMO subfamily.</text>
</comment>
<evidence type="ECO:0000256" key="1">
    <source>
        <dbReference type="ARBA" id="ARBA00001974"/>
    </source>
</evidence>
<keyword evidence="11" id="KW-0472">Membrane</keyword>
<feature type="transmembrane region" description="Helical" evidence="11">
    <location>
        <begin position="422"/>
        <end position="444"/>
    </location>
</feature>
<evidence type="ECO:0000256" key="7">
    <source>
        <dbReference type="ARBA" id="ARBA00023033"/>
    </source>
</evidence>
<evidence type="ECO:0000259" key="12">
    <source>
        <dbReference type="Pfam" id="PF01494"/>
    </source>
</evidence>
<dbReference type="GO" id="GO:0043420">
    <property type="term" value="P:anthranilate metabolic process"/>
    <property type="evidence" value="ECO:0007669"/>
    <property type="project" value="UniProtKB-UniRule"/>
</dbReference>
<keyword evidence="3 10" id="KW-0662">Pyridine nucleotide biosynthesis</keyword>
<evidence type="ECO:0000256" key="10">
    <source>
        <dbReference type="HAMAP-Rule" id="MF_03018"/>
    </source>
</evidence>
<comment type="cofactor">
    <cofactor evidence="1 10">
        <name>FAD</name>
        <dbReference type="ChEBI" id="CHEBI:57692"/>
    </cofactor>
</comment>
<dbReference type="GO" id="GO:0034354">
    <property type="term" value="P:'de novo' NAD+ biosynthetic process from L-tryptophan"/>
    <property type="evidence" value="ECO:0007669"/>
    <property type="project" value="UniProtKB-UniRule"/>
</dbReference>
<protein>
    <recommendedName>
        <fullName evidence="10">Kynurenine 3-monooxygenase</fullName>
        <ecNumber evidence="10">1.14.13.9</ecNumber>
    </recommendedName>
    <alternativeName>
        <fullName evidence="10">Kynurenine 3-hydroxylase</fullName>
    </alternativeName>
</protein>
<evidence type="ECO:0000256" key="5">
    <source>
        <dbReference type="ARBA" id="ARBA00022857"/>
    </source>
</evidence>
<evidence type="ECO:0000313" key="13">
    <source>
        <dbReference type="EMBL" id="KAK7104329.1"/>
    </source>
</evidence>
<dbReference type="Gene3D" id="3.50.50.60">
    <property type="entry name" value="FAD/NAD(P)-binding domain"/>
    <property type="match status" value="1"/>
</dbReference>
<gene>
    <name evidence="10" type="primary">KMO</name>
    <name evidence="13" type="ORF">V1264_019068</name>
</gene>
<keyword evidence="6 10" id="KW-0560">Oxidoreductase</keyword>
<keyword evidence="11" id="KW-0812">Transmembrane</keyword>
<dbReference type="GO" id="GO:0004502">
    <property type="term" value="F:kynurenine 3-monooxygenase activity"/>
    <property type="evidence" value="ECO:0007669"/>
    <property type="project" value="UniProtKB-UniRule"/>
</dbReference>
<dbReference type="InterPro" id="IPR002938">
    <property type="entry name" value="FAD-bd"/>
</dbReference>
<dbReference type="EMBL" id="JBAMIC010000008">
    <property type="protein sequence ID" value="KAK7104329.1"/>
    <property type="molecule type" value="Genomic_DNA"/>
</dbReference>
<keyword evidence="7 10" id="KW-0503">Monooxygenase</keyword>
<evidence type="ECO:0000256" key="4">
    <source>
        <dbReference type="ARBA" id="ARBA00022827"/>
    </source>
</evidence>
<dbReference type="InterPro" id="IPR027545">
    <property type="entry name" value="Kynurenine_monooxygenase"/>
</dbReference>
<evidence type="ECO:0000256" key="3">
    <source>
        <dbReference type="ARBA" id="ARBA00022642"/>
    </source>
</evidence>
<evidence type="ECO:0000256" key="6">
    <source>
        <dbReference type="ARBA" id="ARBA00023002"/>
    </source>
</evidence>
<sequence>MADDASRKHVAVCGGGLVGALNACYMAKRGFTVELFEMRSDIRTQEVVRGRSINLALSVRGREALKGVGLEDKIIEKGIPMYARLIHDKDGTRRPIPYGKGKQNIMSVDRRLLNEVLLDAAEKYPNVKTYFNHKVVKCNFDTGEIVFLHDGREVKRTVDLIIGTDGAYSSIRLQMMKQPSVRFNYQQEYIPHGYMELNIPPSDDDQFAMEINYLHIWPRNEFMMIALPNLDKSYTTTIFMPFDMFESIHTEEDLMQFFTDTFPDSIPLLGEDNLKKAFFAIKALPMVTVKCYPYHVGSKVVILGDAAHAMVPFYGQGMNCGFEDCIVFSEMLDEYNNDFAKALPAYTEYRNPDAKAMCDLAMYNYVEMRASVNSYLFLLRKYFDNLLNRLFPSFWVPLYTSVAFSRMRYHQCIANRAWQDKVLTVIGWSVAGMTTVGVTMLGWFRLAAYRDTTPLQLIAQLCTESVNTVEEWLS</sequence>
<keyword evidence="4 10" id="KW-0274">FAD</keyword>
<comment type="function">
    <text evidence="10">Catalyzes the hydroxylation of L-kynurenine (L-Kyn) to form 3-hydroxy-L-kynurenine (L-3OHKyn). Required for synthesis of quinolinic acid.</text>
</comment>
<keyword evidence="8 10" id="KW-0496">Mitochondrion</keyword>
<dbReference type="AlphaFoldDB" id="A0AAN9GE66"/>
<keyword evidence="14" id="KW-1185">Reference proteome</keyword>
<accession>A0AAN9GE66</accession>
<evidence type="ECO:0000256" key="9">
    <source>
        <dbReference type="ARBA" id="ARBA00047818"/>
    </source>
</evidence>
<keyword evidence="2 10" id="KW-0285">Flavoprotein</keyword>
<evidence type="ECO:0000313" key="14">
    <source>
        <dbReference type="Proteomes" id="UP001374579"/>
    </source>
</evidence>
<dbReference type="GO" id="GO:0006569">
    <property type="term" value="P:L-tryptophan catabolic process"/>
    <property type="evidence" value="ECO:0007669"/>
    <property type="project" value="UniProtKB-UniRule"/>
</dbReference>
<dbReference type="Proteomes" id="UP001374579">
    <property type="component" value="Unassembled WGS sequence"/>
</dbReference>
<proteinExistence type="inferred from homology"/>
<feature type="domain" description="FAD-binding" evidence="12">
    <location>
        <begin position="9"/>
        <end position="359"/>
    </location>
</feature>
<dbReference type="GO" id="GO:0070189">
    <property type="term" value="P:kynurenine metabolic process"/>
    <property type="evidence" value="ECO:0007669"/>
    <property type="project" value="TreeGrafter"/>
</dbReference>
<reference evidence="13 14" key="1">
    <citation type="submission" date="2024-02" db="EMBL/GenBank/DDBJ databases">
        <title>Chromosome-scale genome assembly of the rough periwinkle Littorina saxatilis.</title>
        <authorList>
            <person name="De Jode A."/>
            <person name="Faria R."/>
            <person name="Formenti G."/>
            <person name="Sims Y."/>
            <person name="Smith T.P."/>
            <person name="Tracey A."/>
            <person name="Wood J.M.D."/>
            <person name="Zagrodzka Z.B."/>
            <person name="Johannesson K."/>
            <person name="Butlin R.K."/>
            <person name="Leder E.H."/>
        </authorList>
    </citation>
    <scope>NUCLEOTIDE SEQUENCE [LARGE SCALE GENOMIC DNA]</scope>
    <source>
        <strain evidence="13">Snail1</strain>
        <tissue evidence="13">Muscle</tissue>
    </source>
</reference>
<dbReference type="GO" id="GO:0005741">
    <property type="term" value="C:mitochondrial outer membrane"/>
    <property type="evidence" value="ECO:0007669"/>
    <property type="project" value="TreeGrafter"/>
</dbReference>
<evidence type="ECO:0000256" key="2">
    <source>
        <dbReference type="ARBA" id="ARBA00022630"/>
    </source>
</evidence>
<dbReference type="Pfam" id="PF01494">
    <property type="entry name" value="FAD_binding_3"/>
    <property type="match status" value="1"/>
</dbReference>
<dbReference type="HAMAP" id="MF_01971">
    <property type="entry name" value="Kynurenine_monooxygenase"/>
    <property type="match status" value="1"/>
</dbReference>
<comment type="subcellular location">
    <subcellularLocation>
        <location evidence="10">Mitochondrion</location>
    </subcellularLocation>
</comment>
<keyword evidence="5 10" id="KW-0521">NADP</keyword>
<evidence type="ECO:0000256" key="11">
    <source>
        <dbReference type="SAM" id="Phobius"/>
    </source>
</evidence>
<dbReference type="InterPro" id="IPR036188">
    <property type="entry name" value="FAD/NAD-bd_sf"/>
</dbReference>
<comment type="caution">
    <text evidence="13">The sequence shown here is derived from an EMBL/GenBank/DDBJ whole genome shotgun (WGS) entry which is preliminary data.</text>
</comment>
<evidence type="ECO:0000256" key="8">
    <source>
        <dbReference type="ARBA" id="ARBA00023128"/>
    </source>
</evidence>
<dbReference type="FunFam" id="3.50.50.60:FF:000129">
    <property type="entry name" value="Kynurenine 3-monooxygenase"/>
    <property type="match status" value="1"/>
</dbReference>
<comment type="pathway">
    <text evidence="10">Cofactor biosynthesis; NAD(+) biosynthesis; quinolinate from L-kynurenine: step 1/3.</text>
</comment>